<proteinExistence type="predicted"/>
<dbReference type="Pfam" id="PF00300">
    <property type="entry name" value="His_Phos_1"/>
    <property type="match status" value="1"/>
</dbReference>
<dbReference type="InterPro" id="IPR029033">
    <property type="entry name" value="His_PPase_superfam"/>
</dbReference>
<name>A0A3S5HM79_9BURK</name>
<sequence length="217" mass="24392">MVTLVIAWGLCNNWPRWRFISVCWPYHVGSELVLLHLIRHPRLDIAPGICYGQSDIVANHAHCLQLADELRLLLPENLSVISSPSQRCQTLAHMLHPAPELDARLMEKHFGNWEMQAWDEIPRAEIDAWVLDVIAYAPAGGESVLMMARRVLSFLMSLPMRADLPRSELVLLTHGGPSSMILAYQFGMTAEDLASAVAKKRKSLDFGECVQVQIKLC</sequence>
<protein>
    <submittedName>
        <fullName evidence="1">Phosphoglycerate mutase</fullName>
    </submittedName>
</protein>
<dbReference type="Proteomes" id="UP000275663">
    <property type="component" value="Chromosome"/>
</dbReference>
<reference evidence="1 2" key="1">
    <citation type="journal article" date="2011" name="Int. J. Syst. Evol. Microbiol.">
        <title>Description of Undibacterium oligocarboniphilum sp. nov., isolated from purified water, and Undibacterium pigrum strain CCUG 49012 as the type strain of Undibacterium parvum sp. nov., and emended descriptions of the genus Undibacterium and the species Undibacterium pigrum.</title>
        <authorList>
            <person name="Eder W."/>
            <person name="Wanner G."/>
            <person name="Ludwig W."/>
            <person name="Busse H.J."/>
            <person name="Ziemke-Kageler F."/>
            <person name="Lang E."/>
        </authorList>
    </citation>
    <scope>NUCLEOTIDE SEQUENCE [LARGE SCALE GENOMIC DNA]</scope>
    <source>
        <strain evidence="1 2">DSM 23061</strain>
    </source>
</reference>
<keyword evidence="2" id="KW-1185">Reference proteome</keyword>
<dbReference type="SUPFAM" id="SSF53254">
    <property type="entry name" value="Phosphoglycerate mutase-like"/>
    <property type="match status" value="1"/>
</dbReference>
<dbReference type="EMBL" id="CP034464">
    <property type="protein sequence ID" value="AZP14245.1"/>
    <property type="molecule type" value="Genomic_DNA"/>
</dbReference>
<gene>
    <name evidence="1" type="ORF">EJN92_20940</name>
</gene>
<evidence type="ECO:0000313" key="1">
    <source>
        <dbReference type="EMBL" id="AZP14245.1"/>
    </source>
</evidence>
<accession>A0A3S5HM79</accession>
<organism evidence="1 2">
    <name type="scientific">Undibacterium parvum</name>
    <dbReference type="NCBI Taxonomy" id="401471"/>
    <lineage>
        <taxon>Bacteria</taxon>
        <taxon>Pseudomonadati</taxon>
        <taxon>Pseudomonadota</taxon>
        <taxon>Betaproteobacteria</taxon>
        <taxon>Burkholderiales</taxon>
        <taxon>Oxalobacteraceae</taxon>
        <taxon>Undibacterium</taxon>
    </lineage>
</organism>
<dbReference type="KEGG" id="upv:EJN92_20940"/>
<dbReference type="AlphaFoldDB" id="A0A3S5HM79"/>
<dbReference type="InterPro" id="IPR013078">
    <property type="entry name" value="His_Pase_superF_clade-1"/>
</dbReference>
<dbReference type="Gene3D" id="3.40.50.1240">
    <property type="entry name" value="Phosphoglycerate mutase-like"/>
    <property type="match status" value="1"/>
</dbReference>
<evidence type="ECO:0000313" key="2">
    <source>
        <dbReference type="Proteomes" id="UP000275663"/>
    </source>
</evidence>